<comment type="caution">
    <text evidence="1">The sequence shown here is derived from an EMBL/GenBank/DDBJ whole genome shotgun (WGS) entry which is preliminary data.</text>
</comment>
<keyword evidence="2" id="KW-1185">Reference proteome</keyword>
<dbReference type="Proteomes" id="UP001207468">
    <property type="component" value="Unassembled WGS sequence"/>
</dbReference>
<reference evidence="1" key="1">
    <citation type="submission" date="2021-03" db="EMBL/GenBank/DDBJ databases">
        <title>Evolutionary priming and transition to the ectomycorrhizal habit in an iconic lineage of mushroom-forming fungi: is preadaptation a requirement?</title>
        <authorList>
            <consortium name="DOE Joint Genome Institute"/>
            <person name="Looney B.P."/>
            <person name="Miyauchi S."/>
            <person name="Morin E."/>
            <person name="Drula E."/>
            <person name="Courty P.E."/>
            <person name="Chicoki N."/>
            <person name="Fauchery L."/>
            <person name="Kohler A."/>
            <person name="Kuo A."/>
            <person name="LaButti K."/>
            <person name="Pangilinan J."/>
            <person name="Lipzen A."/>
            <person name="Riley R."/>
            <person name="Andreopoulos W."/>
            <person name="He G."/>
            <person name="Johnson J."/>
            <person name="Barry K.W."/>
            <person name="Grigoriev I.V."/>
            <person name="Nagy L."/>
            <person name="Hibbett D."/>
            <person name="Henrissat B."/>
            <person name="Matheny P.B."/>
            <person name="Labbe J."/>
            <person name="Martin A.F."/>
        </authorList>
    </citation>
    <scope>NUCLEOTIDE SEQUENCE</scope>
    <source>
        <strain evidence="1">BPL698</strain>
    </source>
</reference>
<evidence type="ECO:0000313" key="1">
    <source>
        <dbReference type="EMBL" id="KAI9445718.1"/>
    </source>
</evidence>
<protein>
    <submittedName>
        <fullName evidence="1">Histidine phosphatase superfamily</fullName>
    </submittedName>
</protein>
<evidence type="ECO:0000313" key="2">
    <source>
        <dbReference type="Proteomes" id="UP001207468"/>
    </source>
</evidence>
<name>A0ACC0TSU9_9AGAM</name>
<organism evidence="1 2">
    <name type="scientific">Russula earlei</name>
    <dbReference type="NCBI Taxonomy" id="71964"/>
    <lineage>
        <taxon>Eukaryota</taxon>
        <taxon>Fungi</taxon>
        <taxon>Dikarya</taxon>
        <taxon>Basidiomycota</taxon>
        <taxon>Agaricomycotina</taxon>
        <taxon>Agaricomycetes</taxon>
        <taxon>Russulales</taxon>
        <taxon>Russulaceae</taxon>
        <taxon>Russula</taxon>
    </lineage>
</organism>
<accession>A0ACC0TSU9</accession>
<dbReference type="EMBL" id="JAGFNK010000649">
    <property type="protein sequence ID" value="KAI9445718.1"/>
    <property type="molecule type" value="Genomic_DNA"/>
</dbReference>
<gene>
    <name evidence="1" type="ORF">F5148DRAFT_1346429</name>
</gene>
<sequence length="460" mass="51353">MSMNQIIAGVLFTAIVISVKAQDTTTSFLGTKTPYSPLQTKYTPAPRGFQPVFINYAGRHGARFLTKPGGDVAVLSLLSQAEKENALTHDGKTAKQMAENFLSIEKDNYENITLLGQYEQTNIGARMLANYAGVFTGRGLNVVMTHKVRTQQSADAFLKGMPCYASAKISRSILSDSMDMALRFYDLSPAYTAYKNSDALQKRVDSVMNKVQLTAIAGKLCSRLFTGDFAQRLLDGKVKTESANGKQKAYTALQLMQDLYDLYTVRYSVRKEMQAKGLTPGSIDFGIWFSQGDLQLLDHINNAPDFLEKGPAFNPLGIQVANAVPLLVDFIKTTDAFIQQPTSADATLRFTHAEAISPFAALLGIPEASTTTHTIADYDKYWQASHIIPLSANIQWILYKNSNQYYIKVLLNEKEVKLPVATQTWPYYQWDAVKAYYLQLLQQLHTSLDTDMRQYLENLK</sequence>
<proteinExistence type="predicted"/>